<evidence type="ECO:0000313" key="3">
    <source>
        <dbReference type="Proteomes" id="UP000215335"/>
    </source>
</evidence>
<gene>
    <name evidence="2" type="ORF">TSAR_006538</name>
</gene>
<proteinExistence type="predicted"/>
<dbReference type="OrthoDB" id="6616542at2759"/>
<keyword evidence="1" id="KW-0732">Signal</keyword>
<sequence>MSSTRIFLVLLAVLVLRTDARPAVDQEPVRFSLDTGKDEGVPIDDKPLTLDVSTRIQDGMEWLGRMADALRFGRGRLVNSVAIARNIIAERVEELMSETRNNVAGAIGAANDIIVKGRSTLQSYDKTPLAQFFPPKTRENTRLENEQDQALFEKKKTNNPISSFLESIVKPKPIVDNIKEEDKYGNKGDKFIGVGRALVNGFEGLSNFLNAVVDLPVNAAKKTSRNITEALNQIGSRLVGLQ</sequence>
<accession>A0A232FKN9</accession>
<comment type="caution">
    <text evidence="2">The sequence shown here is derived from an EMBL/GenBank/DDBJ whole genome shotgun (WGS) entry which is preliminary data.</text>
</comment>
<keyword evidence="3" id="KW-1185">Reference proteome</keyword>
<evidence type="ECO:0000256" key="1">
    <source>
        <dbReference type="SAM" id="SignalP"/>
    </source>
</evidence>
<feature type="chain" id="PRO_5012330644" evidence="1">
    <location>
        <begin position="21"/>
        <end position="242"/>
    </location>
</feature>
<evidence type="ECO:0000313" key="2">
    <source>
        <dbReference type="EMBL" id="OXU31028.1"/>
    </source>
</evidence>
<protein>
    <submittedName>
        <fullName evidence="2">Uncharacterized protein</fullName>
    </submittedName>
</protein>
<dbReference type="AlphaFoldDB" id="A0A232FKN9"/>
<dbReference type="Proteomes" id="UP000215335">
    <property type="component" value="Unassembled WGS sequence"/>
</dbReference>
<organism evidence="2 3">
    <name type="scientific">Trichomalopsis sarcophagae</name>
    <dbReference type="NCBI Taxonomy" id="543379"/>
    <lineage>
        <taxon>Eukaryota</taxon>
        <taxon>Metazoa</taxon>
        <taxon>Ecdysozoa</taxon>
        <taxon>Arthropoda</taxon>
        <taxon>Hexapoda</taxon>
        <taxon>Insecta</taxon>
        <taxon>Pterygota</taxon>
        <taxon>Neoptera</taxon>
        <taxon>Endopterygota</taxon>
        <taxon>Hymenoptera</taxon>
        <taxon>Apocrita</taxon>
        <taxon>Proctotrupomorpha</taxon>
        <taxon>Chalcidoidea</taxon>
        <taxon>Pteromalidae</taxon>
        <taxon>Pteromalinae</taxon>
        <taxon>Trichomalopsis</taxon>
    </lineage>
</organism>
<reference evidence="2 3" key="1">
    <citation type="journal article" date="2017" name="Curr. Biol.">
        <title>The Evolution of Venom by Co-option of Single-Copy Genes.</title>
        <authorList>
            <person name="Martinson E.O."/>
            <person name="Mrinalini"/>
            <person name="Kelkar Y.D."/>
            <person name="Chang C.H."/>
            <person name="Werren J.H."/>
        </authorList>
    </citation>
    <scope>NUCLEOTIDE SEQUENCE [LARGE SCALE GENOMIC DNA]</scope>
    <source>
        <strain evidence="2 3">Alberta</strain>
        <tissue evidence="2">Whole body</tissue>
    </source>
</reference>
<feature type="signal peptide" evidence="1">
    <location>
        <begin position="1"/>
        <end position="20"/>
    </location>
</feature>
<dbReference type="EMBL" id="NNAY01000095">
    <property type="protein sequence ID" value="OXU31028.1"/>
    <property type="molecule type" value="Genomic_DNA"/>
</dbReference>
<name>A0A232FKN9_9HYME</name>